<dbReference type="EMBL" id="KN822148">
    <property type="protein sequence ID" value="KIM54755.1"/>
    <property type="molecule type" value="Genomic_DNA"/>
</dbReference>
<organism evidence="1 2">
    <name type="scientific">Scleroderma citrinum Foug A</name>
    <dbReference type="NCBI Taxonomy" id="1036808"/>
    <lineage>
        <taxon>Eukaryota</taxon>
        <taxon>Fungi</taxon>
        <taxon>Dikarya</taxon>
        <taxon>Basidiomycota</taxon>
        <taxon>Agaricomycotina</taxon>
        <taxon>Agaricomycetes</taxon>
        <taxon>Agaricomycetidae</taxon>
        <taxon>Boletales</taxon>
        <taxon>Sclerodermatineae</taxon>
        <taxon>Sclerodermataceae</taxon>
        <taxon>Scleroderma</taxon>
    </lineage>
</organism>
<accession>A0A0C3D1Q3</accession>
<name>A0A0C3D1Q3_9AGAM</name>
<dbReference type="AlphaFoldDB" id="A0A0C3D1Q3"/>
<reference evidence="1 2" key="1">
    <citation type="submission" date="2014-04" db="EMBL/GenBank/DDBJ databases">
        <authorList>
            <consortium name="DOE Joint Genome Institute"/>
            <person name="Kuo A."/>
            <person name="Kohler A."/>
            <person name="Nagy L.G."/>
            <person name="Floudas D."/>
            <person name="Copeland A."/>
            <person name="Barry K.W."/>
            <person name="Cichocki N."/>
            <person name="Veneault-Fourrey C."/>
            <person name="LaButti K."/>
            <person name="Lindquist E.A."/>
            <person name="Lipzen A."/>
            <person name="Lundell T."/>
            <person name="Morin E."/>
            <person name="Murat C."/>
            <person name="Sun H."/>
            <person name="Tunlid A."/>
            <person name="Henrissat B."/>
            <person name="Grigoriev I.V."/>
            <person name="Hibbett D.S."/>
            <person name="Martin F."/>
            <person name="Nordberg H.P."/>
            <person name="Cantor M.N."/>
            <person name="Hua S.X."/>
        </authorList>
    </citation>
    <scope>NUCLEOTIDE SEQUENCE [LARGE SCALE GENOMIC DNA]</scope>
    <source>
        <strain evidence="1 2">Foug A</strain>
    </source>
</reference>
<reference evidence="2" key="2">
    <citation type="submission" date="2015-01" db="EMBL/GenBank/DDBJ databases">
        <title>Evolutionary Origins and Diversification of the Mycorrhizal Mutualists.</title>
        <authorList>
            <consortium name="DOE Joint Genome Institute"/>
            <consortium name="Mycorrhizal Genomics Consortium"/>
            <person name="Kohler A."/>
            <person name="Kuo A."/>
            <person name="Nagy L.G."/>
            <person name="Floudas D."/>
            <person name="Copeland A."/>
            <person name="Barry K.W."/>
            <person name="Cichocki N."/>
            <person name="Veneault-Fourrey C."/>
            <person name="LaButti K."/>
            <person name="Lindquist E.A."/>
            <person name="Lipzen A."/>
            <person name="Lundell T."/>
            <person name="Morin E."/>
            <person name="Murat C."/>
            <person name="Riley R."/>
            <person name="Ohm R."/>
            <person name="Sun H."/>
            <person name="Tunlid A."/>
            <person name="Henrissat B."/>
            <person name="Grigoriev I.V."/>
            <person name="Hibbett D.S."/>
            <person name="Martin F."/>
        </authorList>
    </citation>
    <scope>NUCLEOTIDE SEQUENCE [LARGE SCALE GENOMIC DNA]</scope>
    <source>
        <strain evidence="2">Foug A</strain>
    </source>
</reference>
<protein>
    <submittedName>
        <fullName evidence="1">Uncharacterized protein</fullName>
    </submittedName>
</protein>
<gene>
    <name evidence="1" type="ORF">SCLCIDRAFT_346766</name>
</gene>
<evidence type="ECO:0000313" key="2">
    <source>
        <dbReference type="Proteomes" id="UP000053989"/>
    </source>
</evidence>
<dbReference type="Proteomes" id="UP000053989">
    <property type="component" value="Unassembled WGS sequence"/>
</dbReference>
<proteinExistence type="predicted"/>
<sequence>MIHVVYEKSLTCTSCKSEPCSPVGLECLWPLDSRLYYIALNYYVSVCFGSSAQPQQLVRYHPYPQVGRLGTQLYVLSTYRKHKSGDTIITSLQQLCPSLWNFISFGDQLIIAGMMPQKMMLFPTVNDSILKFVGQLT</sequence>
<evidence type="ECO:0000313" key="1">
    <source>
        <dbReference type="EMBL" id="KIM54755.1"/>
    </source>
</evidence>
<keyword evidence="2" id="KW-1185">Reference proteome</keyword>
<dbReference type="HOGENOM" id="CLU_1866310_0_0_1"/>
<dbReference type="InParanoid" id="A0A0C3D1Q3"/>